<evidence type="ECO:0000313" key="12">
    <source>
        <dbReference type="EMBL" id="SFR61869.1"/>
    </source>
</evidence>
<protein>
    <recommendedName>
        <fullName evidence="2">histidine kinase</fullName>
        <ecNumber evidence="2">2.7.13.3</ecNumber>
    </recommendedName>
</protein>
<evidence type="ECO:0000256" key="6">
    <source>
        <dbReference type="ARBA" id="ARBA00022777"/>
    </source>
</evidence>
<dbReference type="Pfam" id="PF02518">
    <property type="entry name" value="HATPase_c"/>
    <property type="match status" value="1"/>
</dbReference>
<dbReference type="GO" id="GO:0046983">
    <property type="term" value="F:protein dimerization activity"/>
    <property type="evidence" value="ECO:0007669"/>
    <property type="project" value="InterPro"/>
</dbReference>
<dbReference type="PROSITE" id="PS50109">
    <property type="entry name" value="HIS_KIN"/>
    <property type="match status" value="1"/>
</dbReference>
<dbReference type="PANTHER" id="PTHR24421">
    <property type="entry name" value="NITRATE/NITRITE SENSOR PROTEIN NARX-RELATED"/>
    <property type="match status" value="1"/>
</dbReference>
<feature type="domain" description="PDZ" evidence="10">
    <location>
        <begin position="43"/>
        <end position="80"/>
    </location>
</feature>
<evidence type="ECO:0000256" key="5">
    <source>
        <dbReference type="ARBA" id="ARBA00022741"/>
    </source>
</evidence>
<keyword evidence="4" id="KW-0808">Transferase</keyword>
<dbReference type="GO" id="GO:0016020">
    <property type="term" value="C:membrane"/>
    <property type="evidence" value="ECO:0007669"/>
    <property type="project" value="InterPro"/>
</dbReference>
<dbReference type="GO" id="GO:0000155">
    <property type="term" value="F:phosphorelay sensor kinase activity"/>
    <property type="evidence" value="ECO:0007669"/>
    <property type="project" value="InterPro"/>
</dbReference>
<evidence type="ECO:0000313" key="13">
    <source>
        <dbReference type="Proteomes" id="UP000198644"/>
    </source>
</evidence>
<dbReference type="EC" id="2.7.13.3" evidence="2"/>
<gene>
    <name evidence="12" type="ORF">SAMN05216203_1835</name>
</gene>
<dbReference type="CDD" id="cd16917">
    <property type="entry name" value="HATPase_UhpB-NarQ-NarX-like"/>
    <property type="match status" value="1"/>
</dbReference>
<dbReference type="Proteomes" id="UP000198644">
    <property type="component" value="Unassembled WGS sequence"/>
</dbReference>
<keyword evidence="13" id="KW-1185">Reference proteome</keyword>
<reference evidence="12 13" key="1">
    <citation type="submission" date="2016-10" db="EMBL/GenBank/DDBJ databases">
        <authorList>
            <person name="de Groot N.N."/>
        </authorList>
    </citation>
    <scope>NUCLEOTIDE SEQUENCE [LARGE SCALE GENOMIC DNA]</scope>
    <source>
        <strain evidence="12 13">CGMCC 1.9167</strain>
    </source>
</reference>
<evidence type="ECO:0000259" key="10">
    <source>
        <dbReference type="PROSITE" id="PS50106"/>
    </source>
</evidence>
<dbReference type="InterPro" id="IPR050482">
    <property type="entry name" value="Sensor_HK_TwoCompSys"/>
</dbReference>
<evidence type="ECO:0000256" key="8">
    <source>
        <dbReference type="ARBA" id="ARBA00023012"/>
    </source>
</evidence>
<dbReference type="InterPro" id="IPR003594">
    <property type="entry name" value="HATPase_dom"/>
</dbReference>
<organism evidence="12 13">
    <name type="scientific">Marinobacter daqiaonensis</name>
    <dbReference type="NCBI Taxonomy" id="650891"/>
    <lineage>
        <taxon>Bacteria</taxon>
        <taxon>Pseudomonadati</taxon>
        <taxon>Pseudomonadota</taxon>
        <taxon>Gammaproteobacteria</taxon>
        <taxon>Pseudomonadales</taxon>
        <taxon>Marinobacteraceae</taxon>
        <taxon>Marinobacter</taxon>
    </lineage>
</organism>
<evidence type="ECO:0000256" key="1">
    <source>
        <dbReference type="ARBA" id="ARBA00000085"/>
    </source>
</evidence>
<name>A0A1I6I5C1_9GAMM</name>
<dbReference type="InterPro" id="IPR005467">
    <property type="entry name" value="His_kinase_dom"/>
</dbReference>
<dbReference type="InterPro" id="IPR036034">
    <property type="entry name" value="PDZ_sf"/>
</dbReference>
<dbReference type="InterPro" id="IPR001478">
    <property type="entry name" value="PDZ"/>
</dbReference>
<keyword evidence="7" id="KW-0067">ATP-binding</keyword>
<feature type="transmembrane region" description="Helical" evidence="9">
    <location>
        <begin position="250"/>
        <end position="267"/>
    </location>
</feature>
<keyword evidence="3" id="KW-0597">Phosphoprotein</keyword>
<feature type="transmembrane region" description="Helical" evidence="9">
    <location>
        <begin position="221"/>
        <end position="238"/>
    </location>
</feature>
<dbReference type="AlphaFoldDB" id="A0A1I6I5C1"/>
<feature type="transmembrane region" description="Helical" evidence="9">
    <location>
        <begin position="306"/>
        <end position="330"/>
    </location>
</feature>
<keyword evidence="6 12" id="KW-0418">Kinase</keyword>
<feature type="transmembrane region" description="Helical" evidence="9">
    <location>
        <begin position="342"/>
        <end position="360"/>
    </location>
</feature>
<accession>A0A1I6I5C1</accession>
<dbReference type="PROSITE" id="PS50106">
    <property type="entry name" value="PDZ"/>
    <property type="match status" value="1"/>
</dbReference>
<feature type="transmembrane region" description="Helical" evidence="9">
    <location>
        <begin position="152"/>
        <end position="172"/>
    </location>
</feature>
<dbReference type="STRING" id="650891.SAMN05216203_1835"/>
<dbReference type="SUPFAM" id="SSF55874">
    <property type="entry name" value="ATPase domain of HSP90 chaperone/DNA topoisomerase II/histidine kinase"/>
    <property type="match status" value="1"/>
</dbReference>
<dbReference type="Pfam" id="PF07730">
    <property type="entry name" value="HisKA_3"/>
    <property type="match status" value="1"/>
</dbReference>
<keyword evidence="9" id="KW-0472">Membrane</keyword>
<keyword evidence="9" id="KW-1133">Transmembrane helix</keyword>
<dbReference type="EMBL" id="FOYW01000001">
    <property type="protein sequence ID" value="SFR61869.1"/>
    <property type="molecule type" value="Genomic_DNA"/>
</dbReference>
<feature type="domain" description="Histidine kinase" evidence="11">
    <location>
        <begin position="656"/>
        <end position="748"/>
    </location>
</feature>
<dbReference type="PANTHER" id="PTHR24421:SF10">
    <property type="entry name" value="NITRATE_NITRITE SENSOR PROTEIN NARQ"/>
    <property type="match status" value="1"/>
</dbReference>
<feature type="transmembrane region" description="Helical" evidence="9">
    <location>
        <begin position="184"/>
        <end position="201"/>
    </location>
</feature>
<dbReference type="RefSeq" id="WP_092011177.1">
    <property type="nucleotide sequence ID" value="NZ_FOYW01000001.1"/>
</dbReference>
<dbReference type="InterPro" id="IPR036890">
    <property type="entry name" value="HATPase_C_sf"/>
</dbReference>
<keyword evidence="5" id="KW-0547">Nucleotide-binding</keyword>
<evidence type="ECO:0000256" key="2">
    <source>
        <dbReference type="ARBA" id="ARBA00012438"/>
    </source>
</evidence>
<comment type="catalytic activity">
    <reaction evidence="1">
        <text>ATP + protein L-histidine = ADP + protein N-phospho-L-histidine.</text>
        <dbReference type="EC" id="2.7.13.3"/>
    </reaction>
</comment>
<dbReference type="Gene3D" id="3.30.565.10">
    <property type="entry name" value="Histidine kinase-like ATPase, C-terminal domain"/>
    <property type="match status" value="1"/>
</dbReference>
<keyword evidence="9" id="KW-0812">Transmembrane</keyword>
<dbReference type="SUPFAM" id="SSF50156">
    <property type="entry name" value="PDZ domain-like"/>
    <property type="match status" value="1"/>
</dbReference>
<proteinExistence type="predicted"/>
<sequence>MGLRTFCWRRPSYAPGKLLLLVGILGICTIALLTQFLLSTPWLGLTFRGDLETGLVVVSEVAPSGPAAGQVEPGDRIQGIRFGNGTYLPLRSALVLPEGAYGLPDRDQFQSFFTDEAELYRGLTAGTVTLELLAGETVALKPSMRPVASVPLPYWIAMLCGLSALLVGVGVWAYRRQSEACRHFAINGAGMFVAACAATPINHRELTLRPQLLESLTHANLFGVTIACFAFVALIWSYPVQLGRAPVAKMLYLAAAMITAVSVLELSPSPLLLFQLPIVLSMLVLFPLFGALQWRRTSAEPADRSALLWLLMVVLITIGTAIVANLMQVALAREVYLSTSGVYALVFCMYVALAFGVVRYRLFNLGQWWFEAMIWALSGMTVLALDALLLTLNAGAGASLGASLLIAGWLYFPLRQYLWRKVNPAAGQAIERHLPELIQTLFSARSAEGLRVSWQRLLTRVFEPLSVRMLDEKCQRATLDREGLVLLSPTIDGRGCLELSHGHKGKRLFTSEDLRLAEALLALTQQAEALQRAEDGRTRELAAREEEKAGLLRDLHDGIGSLATTIAMVADMTLKKSGEPVVREHLESIANLARETLGEVRAIMQALDDDIDWVTLGAQFRVLGRSLAEAGGLDFEMTVALDEETPVPDSVILLNVSRVYKECLTNALKHARASRIRVSLHVAPPGLRLVVVDDGVGMPSSAAAIRVDGTGRGSGNLATRARHLGARLEISSEAGKGTRVEFSLPLAGNDIGTGIARIGEAAGDALAVMPGLPGSNGRGAAA</sequence>
<evidence type="ECO:0000256" key="7">
    <source>
        <dbReference type="ARBA" id="ARBA00022840"/>
    </source>
</evidence>
<keyword evidence="8" id="KW-0902">Two-component regulatory system</keyword>
<evidence type="ECO:0000259" key="11">
    <source>
        <dbReference type="PROSITE" id="PS50109"/>
    </source>
</evidence>
<feature type="transmembrane region" description="Helical" evidence="9">
    <location>
        <begin position="273"/>
        <end position="294"/>
    </location>
</feature>
<evidence type="ECO:0000256" key="4">
    <source>
        <dbReference type="ARBA" id="ARBA00022679"/>
    </source>
</evidence>
<evidence type="ECO:0000256" key="9">
    <source>
        <dbReference type="SAM" id="Phobius"/>
    </source>
</evidence>
<dbReference type="Gene3D" id="1.20.5.1930">
    <property type="match status" value="1"/>
</dbReference>
<feature type="transmembrane region" description="Helical" evidence="9">
    <location>
        <begin position="396"/>
        <end position="414"/>
    </location>
</feature>
<dbReference type="OrthoDB" id="9797605at2"/>
<dbReference type="GO" id="GO:0005524">
    <property type="term" value="F:ATP binding"/>
    <property type="evidence" value="ECO:0007669"/>
    <property type="project" value="UniProtKB-KW"/>
</dbReference>
<dbReference type="InterPro" id="IPR011712">
    <property type="entry name" value="Sig_transdc_His_kin_sub3_dim/P"/>
</dbReference>
<dbReference type="SMART" id="SM00387">
    <property type="entry name" value="HATPase_c"/>
    <property type="match status" value="1"/>
</dbReference>
<feature type="transmembrane region" description="Helical" evidence="9">
    <location>
        <begin position="18"/>
        <end position="38"/>
    </location>
</feature>
<evidence type="ECO:0000256" key="3">
    <source>
        <dbReference type="ARBA" id="ARBA00022553"/>
    </source>
</evidence>